<accession>A0AA90NAJ3</accession>
<reference evidence="4" key="1">
    <citation type="submission" date="2023-08" db="EMBL/GenBank/DDBJ databases">
        <title>The draft genome of Tsukamurella strandjordii strain 050030.</title>
        <authorList>
            <person name="Zhao F."/>
            <person name="Feng Y."/>
            <person name="Zong Z."/>
        </authorList>
    </citation>
    <scope>NUCLEOTIDE SEQUENCE</scope>
    <source>
        <strain evidence="4">050030</strain>
    </source>
</reference>
<feature type="chain" id="PRO_5041686892" evidence="3">
    <location>
        <begin position="26"/>
        <end position="143"/>
    </location>
</feature>
<evidence type="ECO:0000313" key="4">
    <source>
        <dbReference type="EMBL" id="MDP0398942.1"/>
    </source>
</evidence>
<comment type="caution">
    <text evidence="4">The sequence shown here is derived from an EMBL/GenBank/DDBJ whole genome shotgun (WGS) entry which is preliminary data.</text>
</comment>
<dbReference type="GO" id="GO:0016020">
    <property type="term" value="C:membrane"/>
    <property type="evidence" value="ECO:0007669"/>
    <property type="project" value="InterPro"/>
</dbReference>
<dbReference type="InterPro" id="IPR008691">
    <property type="entry name" value="LpqH"/>
</dbReference>
<proteinExistence type="predicted"/>
<gene>
    <name evidence="4" type="ORF">Q7X28_13500</name>
</gene>
<evidence type="ECO:0000256" key="3">
    <source>
        <dbReference type="SAM" id="SignalP"/>
    </source>
</evidence>
<dbReference type="EMBL" id="JAUTIX010000005">
    <property type="protein sequence ID" value="MDP0398942.1"/>
    <property type="molecule type" value="Genomic_DNA"/>
</dbReference>
<name>A0AA90NAJ3_9ACTN</name>
<evidence type="ECO:0000313" key="5">
    <source>
        <dbReference type="Proteomes" id="UP001178281"/>
    </source>
</evidence>
<sequence>MRIRPLTARAAACAAIAGALVAASACTSPNIDSSTVVEVDGKRQDAAEYVNAGCQRVGDSISIGSGSVQTARGVGAMITDGNPPRVNTLFIATGGNVMTVTNTPLGQIGSATTSRAGNRYTITGEARAADLSTKKFRVEVTCS</sequence>
<dbReference type="RefSeq" id="WP_305111713.1">
    <property type="nucleotide sequence ID" value="NZ_BAAAII010000002.1"/>
</dbReference>
<organism evidence="4 5">
    <name type="scientific">Tsukamurella strandjordii</name>
    <dbReference type="NCBI Taxonomy" id="147577"/>
    <lineage>
        <taxon>Bacteria</taxon>
        <taxon>Bacillati</taxon>
        <taxon>Actinomycetota</taxon>
        <taxon>Actinomycetes</taxon>
        <taxon>Mycobacteriales</taxon>
        <taxon>Tsukamurellaceae</taxon>
        <taxon>Tsukamurella</taxon>
    </lineage>
</organism>
<keyword evidence="4" id="KW-0449">Lipoprotein</keyword>
<protein>
    <submittedName>
        <fullName evidence="4">Lipoprotein LpqH</fullName>
    </submittedName>
</protein>
<dbReference type="Proteomes" id="UP001178281">
    <property type="component" value="Unassembled WGS sequence"/>
</dbReference>
<keyword evidence="2" id="KW-0472">Membrane</keyword>
<keyword evidence="3" id="KW-0732">Signal</keyword>
<dbReference type="Pfam" id="PF05481">
    <property type="entry name" value="Myco_19_kDa"/>
    <property type="match status" value="1"/>
</dbReference>
<dbReference type="AlphaFoldDB" id="A0AA90NAJ3"/>
<evidence type="ECO:0000256" key="1">
    <source>
        <dbReference type="ARBA" id="ARBA00022475"/>
    </source>
</evidence>
<keyword evidence="1" id="KW-1003">Cell membrane</keyword>
<dbReference type="PROSITE" id="PS51257">
    <property type="entry name" value="PROKAR_LIPOPROTEIN"/>
    <property type="match status" value="1"/>
</dbReference>
<evidence type="ECO:0000256" key="2">
    <source>
        <dbReference type="ARBA" id="ARBA00023136"/>
    </source>
</evidence>
<keyword evidence="5" id="KW-1185">Reference proteome</keyword>
<feature type="signal peptide" evidence="3">
    <location>
        <begin position="1"/>
        <end position="25"/>
    </location>
</feature>